<dbReference type="EMBL" id="CAFZ01000798">
    <property type="protein sequence ID" value="CCA76512.1"/>
    <property type="molecule type" value="Genomic_DNA"/>
</dbReference>
<gene>
    <name evidence="1" type="ORF">PIIN_10505</name>
</gene>
<evidence type="ECO:0000313" key="1">
    <source>
        <dbReference type="EMBL" id="CCA76512.1"/>
    </source>
</evidence>
<keyword evidence="2" id="KW-1185">Reference proteome</keyword>
<dbReference type="Gene3D" id="2.170.270.10">
    <property type="entry name" value="SET domain"/>
    <property type="match status" value="1"/>
</dbReference>
<organism evidence="1 2">
    <name type="scientific">Serendipita indica (strain DSM 11827)</name>
    <name type="common">Root endophyte fungus</name>
    <name type="synonym">Piriformospora indica</name>
    <dbReference type="NCBI Taxonomy" id="1109443"/>
    <lineage>
        <taxon>Eukaryota</taxon>
        <taxon>Fungi</taxon>
        <taxon>Dikarya</taxon>
        <taxon>Basidiomycota</taxon>
        <taxon>Agaricomycotina</taxon>
        <taxon>Agaricomycetes</taxon>
        <taxon>Sebacinales</taxon>
        <taxon>Serendipitaceae</taxon>
        <taxon>Serendipita</taxon>
    </lineage>
</organism>
<name>G4TYW9_SERID</name>
<dbReference type="Proteomes" id="UP000007148">
    <property type="component" value="Unassembled WGS sequence"/>
</dbReference>
<dbReference type="AlphaFoldDB" id="G4TYW9"/>
<accession>G4TYW9</accession>
<dbReference type="OrthoDB" id="265717at2759"/>
<evidence type="ECO:0008006" key="3">
    <source>
        <dbReference type="Google" id="ProtNLM"/>
    </source>
</evidence>
<sequence length="276" mass="31204">MNLPQSDFFNVVYRHPNLLFHHDHIRAATDIEAGEMVLIEVPVLKLRATVSSNSSLVIDAQEFAAAWNLLSPDKQAAFRRLQLNNNFTSGVSNQEIDRWYSNCLAYLQGQLYAVPIVGCRFQQSCRPNIRSELVKIGQNNSWFEFRTLCRITQGTLLRMSYDVDGILHPAQSRQNRLLARKGVSCECESCSFPTRSDPKRGRAMGVLETEHPAISEIGAALQALHDEGVYHFDGSLYYDAYLEYHSNGDRSNGLLCYKHCLRIAERDGVPPPAELQ</sequence>
<reference evidence="1 2" key="1">
    <citation type="journal article" date="2011" name="PLoS Pathog.">
        <title>Endophytic Life Strategies Decoded by Genome and Transcriptome Analyses of the Mutualistic Root Symbiont Piriformospora indica.</title>
        <authorList>
            <person name="Zuccaro A."/>
            <person name="Lahrmann U."/>
            <person name="Guldener U."/>
            <person name="Langen G."/>
            <person name="Pfiffi S."/>
            <person name="Biedenkopf D."/>
            <person name="Wong P."/>
            <person name="Samans B."/>
            <person name="Grimm C."/>
            <person name="Basiewicz M."/>
            <person name="Murat C."/>
            <person name="Martin F."/>
            <person name="Kogel K.H."/>
        </authorList>
    </citation>
    <scope>NUCLEOTIDE SEQUENCE [LARGE SCALE GENOMIC DNA]</scope>
    <source>
        <strain evidence="1 2">DSM 11827</strain>
    </source>
</reference>
<dbReference type="InParanoid" id="G4TYW9"/>
<dbReference type="PANTHER" id="PTHR47332:SF2">
    <property type="entry name" value="SET-6"/>
    <property type="match status" value="1"/>
</dbReference>
<dbReference type="InterPro" id="IPR046341">
    <property type="entry name" value="SET_dom_sf"/>
</dbReference>
<proteinExistence type="predicted"/>
<dbReference type="InterPro" id="IPR053185">
    <property type="entry name" value="SET_domain_protein"/>
</dbReference>
<dbReference type="SUPFAM" id="SSF82199">
    <property type="entry name" value="SET domain"/>
    <property type="match status" value="1"/>
</dbReference>
<protein>
    <recommendedName>
        <fullName evidence="3">SET domain-containing protein</fullName>
    </recommendedName>
</protein>
<dbReference type="HOGENOM" id="CLU_1038687_0_0_1"/>
<comment type="caution">
    <text evidence="1">The sequence shown here is derived from an EMBL/GenBank/DDBJ whole genome shotgun (WGS) entry which is preliminary data.</text>
</comment>
<dbReference type="PANTHER" id="PTHR47332">
    <property type="entry name" value="SET DOMAIN-CONTAINING PROTEIN 5"/>
    <property type="match status" value="1"/>
</dbReference>
<evidence type="ECO:0000313" key="2">
    <source>
        <dbReference type="Proteomes" id="UP000007148"/>
    </source>
</evidence>